<comment type="caution">
    <text evidence="2">The sequence shown here is derived from an EMBL/GenBank/DDBJ whole genome shotgun (WGS) entry which is preliminary data.</text>
</comment>
<proteinExistence type="predicted"/>
<organism evidence="2 3">
    <name type="scientific">Stylosanthes scabra</name>
    <dbReference type="NCBI Taxonomy" id="79078"/>
    <lineage>
        <taxon>Eukaryota</taxon>
        <taxon>Viridiplantae</taxon>
        <taxon>Streptophyta</taxon>
        <taxon>Embryophyta</taxon>
        <taxon>Tracheophyta</taxon>
        <taxon>Spermatophyta</taxon>
        <taxon>Magnoliopsida</taxon>
        <taxon>eudicotyledons</taxon>
        <taxon>Gunneridae</taxon>
        <taxon>Pentapetalae</taxon>
        <taxon>rosids</taxon>
        <taxon>fabids</taxon>
        <taxon>Fabales</taxon>
        <taxon>Fabaceae</taxon>
        <taxon>Papilionoideae</taxon>
        <taxon>50 kb inversion clade</taxon>
        <taxon>dalbergioids sensu lato</taxon>
        <taxon>Dalbergieae</taxon>
        <taxon>Pterocarpus clade</taxon>
        <taxon>Stylosanthes</taxon>
    </lineage>
</organism>
<feature type="region of interest" description="Disordered" evidence="1">
    <location>
        <begin position="38"/>
        <end position="65"/>
    </location>
</feature>
<reference evidence="2 3" key="1">
    <citation type="journal article" date="2023" name="Plants (Basel)">
        <title>Bridging the Gap: Combining Genomics and Transcriptomics Approaches to Understand Stylosanthes scabra, an Orphan Legume from the Brazilian Caatinga.</title>
        <authorList>
            <person name="Ferreira-Neto J.R.C."/>
            <person name="da Silva M.D."/>
            <person name="Binneck E."/>
            <person name="de Melo N.F."/>
            <person name="da Silva R.H."/>
            <person name="de Melo A.L.T.M."/>
            <person name="Pandolfi V."/>
            <person name="Bustamante F.O."/>
            <person name="Brasileiro-Vidal A.C."/>
            <person name="Benko-Iseppon A.M."/>
        </authorList>
    </citation>
    <scope>NUCLEOTIDE SEQUENCE [LARGE SCALE GENOMIC DNA]</scope>
    <source>
        <tissue evidence="2">Leaves</tissue>
    </source>
</reference>
<feature type="non-terminal residue" evidence="2">
    <location>
        <position position="1"/>
    </location>
</feature>
<sequence length="105" mass="11845">LWRPEMEEGLTNILADSVSLPSDGEDEGGMDRMFCERGHDNDEVASEEAKGSVQSADVPDYASDEEEENFYYNWEDRGIDGIVDFGRINFKSISVDESSFFTFPT</sequence>
<evidence type="ECO:0000313" key="3">
    <source>
        <dbReference type="Proteomes" id="UP001341840"/>
    </source>
</evidence>
<dbReference type="EMBL" id="JASCZI010243532">
    <property type="protein sequence ID" value="MED6213332.1"/>
    <property type="molecule type" value="Genomic_DNA"/>
</dbReference>
<evidence type="ECO:0000256" key="1">
    <source>
        <dbReference type="SAM" id="MobiDB-lite"/>
    </source>
</evidence>
<feature type="compositionally biased region" description="Basic and acidic residues" evidence="1">
    <location>
        <begin position="38"/>
        <end position="50"/>
    </location>
</feature>
<gene>
    <name evidence="2" type="ORF">PIB30_092067</name>
</gene>
<protein>
    <submittedName>
        <fullName evidence="2">Uncharacterized protein</fullName>
    </submittedName>
</protein>
<evidence type="ECO:0000313" key="2">
    <source>
        <dbReference type="EMBL" id="MED6213332.1"/>
    </source>
</evidence>
<keyword evidence="3" id="KW-1185">Reference proteome</keyword>
<accession>A0ABU6YSI9</accession>
<dbReference type="Proteomes" id="UP001341840">
    <property type="component" value="Unassembled WGS sequence"/>
</dbReference>
<name>A0ABU6YSI9_9FABA</name>